<evidence type="ECO:0000313" key="2">
    <source>
        <dbReference type="Proteomes" id="UP000828390"/>
    </source>
</evidence>
<keyword evidence="2" id="KW-1185">Reference proteome</keyword>
<dbReference type="EMBL" id="JAIWYP010000014">
    <property type="protein sequence ID" value="KAH3713054.1"/>
    <property type="molecule type" value="Genomic_DNA"/>
</dbReference>
<proteinExistence type="predicted"/>
<dbReference type="AlphaFoldDB" id="A0A9D4HA03"/>
<dbReference type="Proteomes" id="UP000828390">
    <property type="component" value="Unassembled WGS sequence"/>
</dbReference>
<name>A0A9D4HA03_DREPO</name>
<organism evidence="1 2">
    <name type="scientific">Dreissena polymorpha</name>
    <name type="common">Zebra mussel</name>
    <name type="synonym">Mytilus polymorpha</name>
    <dbReference type="NCBI Taxonomy" id="45954"/>
    <lineage>
        <taxon>Eukaryota</taxon>
        <taxon>Metazoa</taxon>
        <taxon>Spiralia</taxon>
        <taxon>Lophotrochozoa</taxon>
        <taxon>Mollusca</taxon>
        <taxon>Bivalvia</taxon>
        <taxon>Autobranchia</taxon>
        <taxon>Heteroconchia</taxon>
        <taxon>Euheterodonta</taxon>
        <taxon>Imparidentia</taxon>
        <taxon>Neoheterodontei</taxon>
        <taxon>Myida</taxon>
        <taxon>Dreissenoidea</taxon>
        <taxon>Dreissenidae</taxon>
        <taxon>Dreissena</taxon>
    </lineage>
</organism>
<sequence length="123" mass="14332">MSTLRIIPVLTGRPALANRDGPGLYRQKNVDVIEEMAFYFNDASLAMVTYFSIRGCPKEQKFIVDNKTTFMYMAIRFLSSLASNDFIDLAVMTLFGNEFQMSTTRWLNEYFLMSKQYFLMSKR</sequence>
<comment type="caution">
    <text evidence="1">The sequence shown here is derived from an EMBL/GenBank/DDBJ whole genome shotgun (WGS) entry which is preliminary data.</text>
</comment>
<reference evidence="1" key="2">
    <citation type="submission" date="2020-11" db="EMBL/GenBank/DDBJ databases">
        <authorList>
            <person name="McCartney M.A."/>
            <person name="Auch B."/>
            <person name="Kono T."/>
            <person name="Mallez S."/>
            <person name="Becker A."/>
            <person name="Gohl D.M."/>
            <person name="Silverstein K.A.T."/>
            <person name="Koren S."/>
            <person name="Bechman K.B."/>
            <person name="Herman A."/>
            <person name="Abrahante J.E."/>
            <person name="Garbe J."/>
        </authorList>
    </citation>
    <scope>NUCLEOTIDE SEQUENCE</scope>
    <source>
        <strain evidence="1">Duluth1</strain>
        <tissue evidence="1">Whole animal</tissue>
    </source>
</reference>
<evidence type="ECO:0000313" key="1">
    <source>
        <dbReference type="EMBL" id="KAH3713054.1"/>
    </source>
</evidence>
<reference evidence="1" key="1">
    <citation type="journal article" date="2019" name="bioRxiv">
        <title>The Genome of the Zebra Mussel, Dreissena polymorpha: A Resource for Invasive Species Research.</title>
        <authorList>
            <person name="McCartney M.A."/>
            <person name="Auch B."/>
            <person name="Kono T."/>
            <person name="Mallez S."/>
            <person name="Zhang Y."/>
            <person name="Obille A."/>
            <person name="Becker A."/>
            <person name="Abrahante J.E."/>
            <person name="Garbe J."/>
            <person name="Badalamenti J.P."/>
            <person name="Herman A."/>
            <person name="Mangelson H."/>
            <person name="Liachko I."/>
            <person name="Sullivan S."/>
            <person name="Sone E.D."/>
            <person name="Koren S."/>
            <person name="Silverstein K.A.T."/>
            <person name="Beckman K.B."/>
            <person name="Gohl D.M."/>
        </authorList>
    </citation>
    <scope>NUCLEOTIDE SEQUENCE</scope>
    <source>
        <strain evidence="1">Duluth1</strain>
        <tissue evidence="1">Whole animal</tissue>
    </source>
</reference>
<protein>
    <submittedName>
        <fullName evidence="1">Uncharacterized protein</fullName>
    </submittedName>
</protein>
<accession>A0A9D4HA03</accession>
<gene>
    <name evidence="1" type="ORF">DPMN_072818</name>
</gene>